<evidence type="ECO:0000256" key="6">
    <source>
        <dbReference type="PROSITE-ProRule" id="PRU00433"/>
    </source>
</evidence>
<dbReference type="InterPro" id="IPR036909">
    <property type="entry name" value="Cyt_c-like_dom_sf"/>
</dbReference>
<dbReference type="Proteomes" id="UP000184050">
    <property type="component" value="Unassembled WGS sequence"/>
</dbReference>
<dbReference type="PROSITE" id="PS51007">
    <property type="entry name" value="CYTC"/>
    <property type="match status" value="1"/>
</dbReference>
<dbReference type="AlphaFoldDB" id="A0A1M6LEV7"/>
<dbReference type="STRING" id="1168035.SAMN05444280_12673"/>
<reference evidence="9 10" key="1">
    <citation type="submission" date="2016-11" db="EMBL/GenBank/DDBJ databases">
        <authorList>
            <person name="Jaros S."/>
            <person name="Januszkiewicz K."/>
            <person name="Wedrychowicz H."/>
        </authorList>
    </citation>
    <scope>NUCLEOTIDE SEQUENCE [LARGE SCALE GENOMIC DNA]</scope>
    <source>
        <strain evidence="9 10">DSM 27063</strain>
    </source>
</reference>
<organism evidence="9 10">
    <name type="scientific">Tangfeifania diversioriginum</name>
    <dbReference type="NCBI Taxonomy" id="1168035"/>
    <lineage>
        <taxon>Bacteria</taxon>
        <taxon>Pseudomonadati</taxon>
        <taxon>Bacteroidota</taxon>
        <taxon>Bacteroidia</taxon>
        <taxon>Marinilabiliales</taxon>
        <taxon>Prolixibacteraceae</taxon>
        <taxon>Tangfeifania</taxon>
    </lineage>
</organism>
<dbReference type="GO" id="GO:0046872">
    <property type="term" value="F:metal ion binding"/>
    <property type="evidence" value="ECO:0007669"/>
    <property type="project" value="UniProtKB-KW"/>
</dbReference>
<dbReference type="PANTHER" id="PTHR37823:SF1">
    <property type="entry name" value="CYTOCHROME C-553-LIKE"/>
    <property type="match status" value="1"/>
</dbReference>
<evidence type="ECO:0000256" key="5">
    <source>
        <dbReference type="ARBA" id="ARBA00023004"/>
    </source>
</evidence>
<gene>
    <name evidence="9" type="ORF">SAMN05444280_12673</name>
</gene>
<dbReference type="Pfam" id="PF00034">
    <property type="entry name" value="Cytochrom_C"/>
    <property type="match status" value="1"/>
</dbReference>
<dbReference type="GO" id="GO:0009055">
    <property type="term" value="F:electron transfer activity"/>
    <property type="evidence" value="ECO:0007669"/>
    <property type="project" value="InterPro"/>
</dbReference>
<feature type="transmembrane region" description="Helical" evidence="7">
    <location>
        <begin position="109"/>
        <end position="129"/>
    </location>
</feature>
<feature type="transmembrane region" description="Helical" evidence="7">
    <location>
        <begin position="234"/>
        <end position="254"/>
    </location>
</feature>
<proteinExistence type="predicted"/>
<dbReference type="GO" id="GO:0020037">
    <property type="term" value="F:heme binding"/>
    <property type="evidence" value="ECO:0007669"/>
    <property type="project" value="InterPro"/>
</dbReference>
<evidence type="ECO:0000256" key="2">
    <source>
        <dbReference type="ARBA" id="ARBA00022617"/>
    </source>
</evidence>
<feature type="domain" description="Cytochrome c" evidence="8">
    <location>
        <begin position="360"/>
        <end position="441"/>
    </location>
</feature>
<dbReference type="Gene3D" id="1.10.760.10">
    <property type="entry name" value="Cytochrome c-like domain"/>
    <property type="match status" value="1"/>
</dbReference>
<feature type="transmembrane region" description="Helical" evidence="7">
    <location>
        <begin position="193"/>
        <end position="213"/>
    </location>
</feature>
<keyword evidence="7" id="KW-0812">Transmembrane</keyword>
<feature type="transmembrane region" description="Helical" evidence="7">
    <location>
        <begin position="141"/>
        <end position="161"/>
    </location>
</feature>
<keyword evidence="10" id="KW-1185">Reference proteome</keyword>
<evidence type="ECO:0000256" key="4">
    <source>
        <dbReference type="ARBA" id="ARBA00022982"/>
    </source>
</evidence>
<evidence type="ECO:0000256" key="7">
    <source>
        <dbReference type="SAM" id="Phobius"/>
    </source>
</evidence>
<evidence type="ECO:0000256" key="3">
    <source>
        <dbReference type="ARBA" id="ARBA00022723"/>
    </source>
</evidence>
<evidence type="ECO:0000259" key="8">
    <source>
        <dbReference type="PROSITE" id="PS51007"/>
    </source>
</evidence>
<dbReference type="InterPro" id="IPR009056">
    <property type="entry name" value="Cyt_c-like_dom"/>
</dbReference>
<feature type="transmembrane region" description="Helical" evidence="7">
    <location>
        <begin position="81"/>
        <end position="103"/>
    </location>
</feature>
<keyword evidence="1" id="KW-0813">Transport</keyword>
<sequence length="443" mass="50410">MITALINQIPVPKDIPLDLPLPEWILVVILIFSFLLHILFINLMVGGGVLTFWYELRGLKNKDYDTLAREIASTITVNKSLAVVLGVAPLLSINVLYTVYFYSANALTGAMWISIVPWVAVAFLVFYLHKYSWDRLADNKALHLGILSIGVFSFLMIPFIFLTNINLMLFPEKWAEVSGFFDALTLPNVFPRYFHFITACLAITGFFLAFWFGRKGYTMNENFKNLSKKTIKKQMLNLALAATGMQFIFGPLLFLTLPTQGVTWGLFWVIAGGVTVAVIVVWQLWKLLNDEKEIVGRRYVWLVVLFTVLVGFMGTGRHMYREDALKTHKQMMAERTATHWKDVQKAHEGLLMPEVETDEGPVSPGEALFNNNCAVCHAANNRLVGPPLTEVVPIYENNSEDLKKWIKEPGRKRMDYPPMAGFPNLTDQELTDISKYLLEEEWN</sequence>
<evidence type="ECO:0000313" key="9">
    <source>
        <dbReference type="EMBL" id="SHJ69696.1"/>
    </source>
</evidence>
<dbReference type="SUPFAM" id="SSF46626">
    <property type="entry name" value="Cytochrome c"/>
    <property type="match status" value="1"/>
</dbReference>
<dbReference type="RefSeq" id="WP_217652716.1">
    <property type="nucleotide sequence ID" value="NZ_FQZE01000026.1"/>
</dbReference>
<keyword evidence="7" id="KW-0472">Membrane</keyword>
<dbReference type="InterPro" id="IPR051811">
    <property type="entry name" value="Cytochrome_c550/c551-like"/>
</dbReference>
<evidence type="ECO:0000313" key="10">
    <source>
        <dbReference type="Proteomes" id="UP000184050"/>
    </source>
</evidence>
<accession>A0A1M6LEV7</accession>
<keyword evidence="2 6" id="KW-0349">Heme</keyword>
<name>A0A1M6LEV7_9BACT</name>
<feature type="transmembrane region" description="Helical" evidence="7">
    <location>
        <begin position="299"/>
        <end position="320"/>
    </location>
</feature>
<dbReference type="PANTHER" id="PTHR37823">
    <property type="entry name" value="CYTOCHROME C-553-LIKE"/>
    <property type="match status" value="1"/>
</dbReference>
<evidence type="ECO:0000256" key="1">
    <source>
        <dbReference type="ARBA" id="ARBA00022448"/>
    </source>
</evidence>
<keyword evidence="5 6" id="KW-0408">Iron</keyword>
<keyword evidence="4" id="KW-0249">Electron transport</keyword>
<dbReference type="EMBL" id="FQZE01000026">
    <property type="protein sequence ID" value="SHJ69696.1"/>
    <property type="molecule type" value="Genomic_DNA"/>
</dbReference>
<protein>
    <submittedName>
        <fullName evidence="9">Cytochrome c</fullName>
    </submittedName>
</protein>
<keyword evidence="7" id="KW-1133">Transmembrane helix</keyword>
<keyword evidence="3 6" id="KW-0479">Metal-binding</keyword>
<feature type="transmembrane region" description="Helical" evidence="7">
    <location>
        <begin position="24"/>
        <end position="54"/>
    </location>
</feature>
<feature type="transmembrane region" description="Helical" evidence="7">
    <location>
        <begin position="266"/>
        <end position="287"/>
    </location>
</feature>